<dbReference type="InterPro" id="IPR027417">
    <property type="entry name" value="P-loop_NTPase"/>
</dbReference>
<keyword evidence="1" id="KW-0813">Transport</keyword>
<keyword evidence="2" id="KW-0547">Nucleotide-binding</keyword>
<dbReference type="SMART" id="SM00382">
    <property type="entry name" value="AAA"/>
    <property type="match status" value="1"/>
</dbReference>
<feature type="domain" description="ABC transporter" evidence="6">
    <location>
        <begin position="38"/>
        <end position="277"/>
    </location>
</feature>
<dbReference type="AlphaFoldDB" id="A0A2A3YN26"/>
<keyword evidence="4" id="KW-1278">Translocase</keyword>
<dbReference type="GO" id="GO:0016887">
    <property type="term" value="F:ATP hydrolysis activity"/>
    <property type="evidence" value="ECO:0007669"/>
    <property type="project" value="InterPro"/>
</dbReference>
<name>A0A2A3YN26_9MICO</name>
<dbReference type="PANTHER" id="PTHR42794">
    <property type="entry name" value="HEMIN IMPORT ATP-BINDING PROTEIN HMUV"/>
    <property type="match status" value="1"/>
</dbReference>
<keyword evidence="3" id="KW-0067">ATP-binding</keyword>
<dbReference type="CDD" id="cd03214">
    <property type="entry name" value="ABC_Iron-Siderophores_B12_Hemin"/>
    <property type="match status" value="1"/>
</dbReference>
<protein>
    <recommendedName>
        <fullName evidence="6">ABC transporter domain-containing protein</fullName>
    </recommendedName>
</protein>
<evidence type="ECO:0000313" key="7">
    <source>
        <dbReference type="EMBL" id="PCC40717.1"/>
    </source>
</evidence>
<dbReference type="SUPFAM" id="SSF52540">
    <property type="entry name" value="P-loop containing nucleoside triphosphate hydrolases"/>
    <property type="match status" value="1"/>
</dbReference>
<evidence type="ECO:0000259" key="6">
    <source>
        <dbReference type="PROSITE" id="PS50893"/>
    </source>
</evidence>
<dbReference type="EMBL" id="NRGR01000005">
    <property type="protein sequence ID" value="PCC40717.1"/>
    <property type="molecule type" value="Genomic_DNA"/>
</dbReference>
<dbReference type="Pfam" id="PF00005">
    <property type="entry name" value="ABC_tran"/>
    <property type="match status" value="1"/>
</dbReference>
<dbReference type="PROSITE" id="PS50893">
    <property type="entry name" value="ABC_TRANSPORTER_2"/>
    <property type="match status" value="1"/>
</dbReference>
<dbReference type="GO" id="GO:0005524">
    <property type="term" value="F:ATP binding"/>
    <property type="evidence" value="ECO:0007669"/>
    <property type="project" value="UniProtKB-KW"/>
</dbReference>
<evidence type="ECO:0000256" key="4">
    <source>
        <dbReference type="ARBA" id="ARBA00022967"/>
    </source>
</evidence>
<dbReference type="PANTHER" id="PTHR42794:SF1">
    <property type="entry name" value="HEMIN IMPORT ATP-BINDING PROTEIN HMUV"/>
    <property type="match status" value="1"/>
</dbReference>
<comment type="caution">
    <text evidence="7">The sequence shown here is derived from an EMBL/GenBank/DDBJ whole genome shotgun (WGS) entry which is preliminary data.</text>
</comment>
<reference evidence="7 8" key="1">
    <citation type="journal article" date="2017" name="Elife">
        <title>Extensive horizontal gene transfer in cheese-associated bacteria.</title>
        <authorList>
            <person name="Bonham K.S."/>
            <person name="Wolfe B.E."/>
            <person name="Dutton R.J."/>
        </authorList>
    </citation>
    <scope>NUCLEOTIDE SEQUENCE [LARGE SCALE GENOMIC DNA]</scope>
    <source>
        <strain evidence="7 8">341_9</strain>
    </source>
</reference>
<dbReference type="InterPro" id="IPR003439">
    <property type="entry name" value="ABC_transporter-like_ATP-bd"/>
</dbReference>
<keyword evidence="8" id="KW-1185">Reference proteome</keyword>
<dbReference type="PROSITE" id="PS00211">
    <property type="entry name" value="ABC_TRANSPORTER_1"/>
    <property type="match status" value="1"/>
</dbReference>
<feature type="compositionally biased region" description="Pro residues" evidence="5">
    <location>
        <begin position="1"/>
        <end position="11"/>
    </location>
</feature>
<evidence type="ECO:0000256" key="3">
    <source>
        <dbReference type="ARBA" id="ARBA00022840"/>
    </source>
</evidence>
<evidence type="ECO:0000256" key="1">
    <source>
        <dbReference type="ARBA" id="ARBA00022448"/>
    </source>
</evidence>
<evidence type="ECO:0000256" key="2">
    <source>
        <dbReference type="ARBA" id="ARBA00022741"/>
    </source>
</evidence>
<feature type="region of interest" description="Disordered" evidence="5">
    <location>
        <begin position="1"/>
        <end position="33"/>
    </location>
</feature>
<organism evidence="7 8">
    <name type="scientific">Brachybacterium alimentarium</name>
    <dbReference type="NCBI Taxonomy" id="47845"/>
    <lineage>
        <taxon>Bacteria</taxon>
        <taxon>Bacillati</taxon>
        <taxon>Actinomycetota</taxon>
        <taxon>Actinomycetes</taxon>
        <taxon>Micrococcales</taxon>
        <taxon>Dermabacteraceae</taxon>
        <taxon>Brachybacterium</taxon>
    </lineage>
</organism>
<sequence length="301" mass="32149">MTPPAMTPPAMTPTATTPTATTPTSIAPPTRPATAGALRVEGAHVAYRRRSVLHDVDLTLARGKVHGLVGPNGAGKSTLLRALAGMMPLCDGAVLSGEHEISSLGSRERARRIAFLPQDTHVEAGLRVDTVVGLGRYAHHGVLTRMQGDLTAADRDVVEESLARVGVDHLRERRIDQLSGGQRQLVLIAKQLAQASEVMLLDEPVSALDLGFQADVVELLRDLAAEGRAVGVVLHDLNLAARACDDLTLLAEGRVLATGTPHEVLRPELLADAYRIRADVDLDPLTGRPRITPRCRIPRPS</sequence>
<dbReference type="FunFam" id="3.40.50.300:FF:000134">
    <property type="entry name" value="Iron-enterobactin ABC transporter ATP-binding protein"/>
    <property type="match status" value="1"/>
</dbReference>
<dbReference type="InterPro" id="IPR003593">
    <property type="entry name" value="AAA+_ATPase"/>
</dbReference>
<proteinExistence type="predicted"/>
<dbReference type="Gene3D" id="3.40.50.300">
    <property type="entry name" value="P-loop containing nucleotide triphosphate hydrolases"/>
    <property type="match status" value="1"/>
</dbReference>
<dbReference type="Proteomes" id="UP000218598">
    <property type="component" value="Unassembled WGS sequence"/>
</dbReference>
<gene>
    <name evidence="7" type="ORF">CIK66_02830</name>
</gene>
<evidence type="ECO:0000256" key="5">
    <source>
        <dbReference type="SAM" id="MobiDB-lite"/>
    </source>
</evidence>
<evidence type="ECO:0000313" key="8">
    <source>
        <dbReference type="Proteomes" id="UP000218598"/>
    </source>
</evidence>
<accession>A0A2A3YN26</accession>
<dbReference type="InterPro" id="IPR017871">
    <property type="entry name" value="ABC_transporter-like_CS"/>
</dbReference>
<feature type="compositionally biased region" description="Low complexity" evidence="5">
    <location>
        <begin position="12"/>
        <end position="33"/>
    </location>
</feature>